<evidence type="ECO:0000259" key="7">
    <source>
        <dbReference type="PROSITE" id="PS50110"/>
    </source>
</evidence>
<dbReference type="SUPFAM" id="SSF46894">
    <property type="entry name" value="C-terminal effector domain of the bipartite response regulators"/>
    <property type="match status" value="1"/>
</dbReference>
<evidence type="ECO:0000313" key="8">
    <source>
        <dbReference type="EMBL" id="ABY33900.1"/>
    </source>
</evidence>
<evidence type="ECO:0000256" key="3">
    <source>
        <dbReference type="ARBA" id="ARBA00023125"/>
    </source>
</evidence>
<dbReference type="RefSeq" id="WP_012256556.1">
    <property type="nucleotide sequence ID" value="NC_010175.1"/>
</dbReference>
<dbReference type="Proteomes" id="UP000002008">
    <property type="component" value="Chromosome"/>
</dbReference>
<name>A9WFG2_CHLAA</name>
<dbReference type="EMBL" id="CP000909">
    <property type="protein sequence ID" value="ABY33900.1"/>
    <property type="molecule type" value="Genomic_DNA"/>
</dbReference>
<dbReference type="InterPro" id="IPR039420">
    <property type="entry name" value="WalR-like"/>
</dbReference>
<dbReference type="PATRIC" id="fig|324602.8.peg.754"/>
<keyword evidence="3" id="KW-0238">DNA-binding</keyword>
<dbReference type="SMART" id="SM00448">
    <property type="entry name" value="REC"/>
    <property type="match status" value="1"/>
</dbReference>
<dbReference type="InParanoid" id="A9WFG2"/>
<dbReference type="PROSITE" id="PS00622">
    <property type="entry name" value="HTH_LUXR_1"/>
    <property type="match status" value="1"/>
</dbReference>
<keyword evidence="1 5" id="KW-0597">Phosphoprotein</keyword>
<dbReference type="InterPro" id="IPR058245">
    <property type="entry name" value="NreC/VraR/RcsB-like_REC"/>
</dbReference>
<evidence type="ECO:0000256" key="2">
    <source>
        <dbReference type="ARBA" id="ARBA00023015"/>
    </source>
</evidence>
<dbReference type="KEGG" id="cau:Caur_0660"/>
<keyword evidence="9" id="KW-1185">Reference proteome</keyword>
<feature type="modified residue" description="4-aspartylphosphate" evidence="5">
    <location>
        <position position="54"/>
    </location>
</feature>
<dbReference type="Pfam" id="PF00072">
    <property type="entry name" value="Response_reg"/>
    <property type="match status" value="1"/>
</dbReference>
<dbReference type="InterPro" id="IPR016032">
    <property type="entry name" value="Sig_transdc_resp-reg_C-effctor"/>
</dbReference>
<dbReference type="PROSITE" id="PS50110">
    <property type="entry name" value="RESPONSE_REGULATORY"/>
    <property type="match status" value="1"/>
</dbReference>
<dbReference type="STRING" id="324602.Caur_0660"/>
<dbReference type="GO" id="GO:0000160">
    <property type="term" value="P:phosphorelay signal transduction system"/>
    <property type="evidence" value="ECO:0007669"/>
    <property type="project" value="InterPro"/>
</dbReference>
<dbReference type="CDD" id="cd17535">
    <property type="entry name" value="REC_NarL-like"/>
    <property type="match status" value="1"/>
</dbReference>
<protein>
    <submittedName>
        <fullName evidence="8">Response regulator receiver</fullName>
    </submittedName>
</protein>
<dbReference type="PRINTS" id="PR00038">
    <property type="entry name" value="HTHLUXR"/>
</dbReference>
<dbReference type="GO" id="GO:0003700">
    <property type="term" value="F:DNA-binding transcription factor activity"/>
    <property type="evidence" value="ECO:0000318"/>
    <property type="project" value="GO_Central"/>
</dbReference>
<feature type="domain" description="Response regulatory" evidence="7">
    <location>
        <begin position="3"/>
        <end position="119"/>
    </location>
</feature>
<organism evidence="8 9">
    <name type="scientific">Chloroflexus aurantiacus (strain ATCC 29366 / DSM 635 / J-10-fl)</name>
    <dbReference type="NCBI Taxonomy" id="324602"/>
    <lineage>
        <taxon>Bacteria</taxon>
        <taxon>Bacillati</taxon>
        <taxon>Chloroflexota</taxon>
        <taxon>Chloroflexia</taxon>
        <taxon>Chloroflexales</taxon>
        <taxon>Chloroflexineae</taxon>
        <taxon>Chloroflexaceae</taxon>
        <taxon>Chloroflexus</taxon>
    </lineage>
</organism>
<proteinExistence type="predicted"/>
<evidence type="ECO:0000256" key="1">
    <source>
        <dbReference type="ARBA" id="ARBA00022553"/>
    </source>
</evidence>
<evidence type="ECO:0000256" key="5">
    <source>
        <dbReference type="PROSITE-ProRule" id="PRU00169"/>
    </source>
</evidence>
<evidence type="ECO:0000313" key="9">
    <source>
        <dbReference type="Proteomes" id="UP000002008"/>
    </source>
</evidence>
<accession>A9WFG2</accession>
<dbReference type="eggNOG" id="COG2197">
    <property type="taxonomic scope" value="Bacteria"/>
</dbReference>
<dbReference type="Pfam" id="PF00196">
    <property type="entry name" value="GerE"/>
    <property type="match status" value="1"/>
</dbReference>
<feature type="domain" description="HTH luxR-type" evidence="6">
    <location>
        <begin position="149"/>
        <end position="214"/>
    </location>
</feature>
<gene>
    <name evidence="8" type="ordered locus">Caur_0660</name>
</gene>
<dbReference type="Gene3D" id="3.40.50.2300">
    <property type="match status" value="1"/>
</dbReference>
<dbReference type="InterPro" id="IPR001789">
    <property type="entry name" value="Sig_transdc_resp-reg_receiver"/>
</dbReference>
<dbReference type="PANTHER" id="PTHR43214:SF24">
    <property type="entry name" value="TRANSCRIPTIONAL REGULATORY PROTEIN NARL-RELATED"/>
    <property type="match status" value="1"/>
</dbReference>
<sequence>MIRILLVDDQTLVRQGIQTLLDLEADLTVVGTAVNGQQAIELVERLQPDVVLMDIRMPVMDGVAATREICRRWPHIGVIILTTFDDDEYVIEGLKAGARGYMLKDADSSDIVASIRIVARGEALIQPSITRKVLAEFSRLAASAPATRPSPLAEPLTEREMDVLHGIAAGHSNREIADQLCISEGTVKNYVSSLLAKLAVRDRTQAIIRARELGLLP</sequence>
<dbReference type="PROSITE" id="PS50043">
    <property type="entry name" value="HTH_LUXR_2"/>
    <property type="match status" value="1"/>
</dbReference>
<keyword evidence="2" id="KW-0805">Transcription regulation</keyword>
<dbReference type="SMART" id="SM00421">
    <property type="entry name" value="HTH_LUXR"/>
    <property type="match status" value="1"/>
</dbReference>
<reference evidence="9" key="1">
    <citation type="journal article" date="2011" name="BMC Genomics">
        <title>Complete genome sequence of the filamentous anoxygenic phototrophic bacterium Chloroflexus aurantiacus.</title>
        <authorList>
            <person name="Tang K.H."/>
            <person name="Barry K."/>
            <person name="Chertkov O."/>
            <person name="Dalin E."/>
            <person name="Han C.S."/>
            <person name="Hauser L.J."/>
            <person name="Honchak B.M."/>
            <person name="Karbach L.E."/>
            <person name="Land M.L."/>
            <person name="Lapidus A."/>
            <person name="Larimer F.W."/>
            <person name="Mikhailova N."/>
            <person name="Pitluck S."/>
            <person name="Pierson B.K."/>
            <person name="Blankenship R.E."/>
        </authorList>
    </citation>
    <scope>NUCLEOTIDE SEQUENCE [LARGE SCALE GENOMIC DNA]</scope>
    <source>
        <strain evidence="9">ATCC 29366 / DSM 635 / J-10-fl</strain>
    </source>
</reference>
<dbReference type="SUPFAM" id="SSF52172">
    <property type="entry name" value="CheY-like"/>
    <property type="match status" value="1"/>
</dbReference>
<evidence type="ECO:0000259" key="6">
    <source>
        <dbReference type="PROSITE" id="PS50043"/>
    </source>
</evidence>
<dbReference type="AlphaFoldDB" id="A9WFG2"/>
<dbReference type="InterPro" id="IPR011006">
    <property type="entry name" value="CheY-like_superfamily"/>
</dbReference>
<dbReference type="HOGENOM" id="CLU_000445_90_10_0"/>
<dbReference type="GO" id="GO:0000976">
    <property type="term" value="F:transcription cis-regulatory region binding"/>
    <property type="evidence" value="ECO:0000318"/>
    <property type="project" value="GO_Central"/>
</dbReference>
<dbReference type="InterPro" id="IPR000792">
    <property type="entry name" value="Tscrpt_reg_LuxR_C"/>
</dbReference>
<dbReference type="CDD" id="cd06170">
    <property type="entry name" value="LuxR_C_like"/>
    <property type="match status" value="1"/>
</dbReference>
<keyword evidence="4" id="KW-0804">Transcription</keyword>
<dbReference type="PANTHER" id="PTHR43214">
    <property type="entry name" value="TWO-COMPONENT RESPONSE REGULATOR"/>
    <property type="match status" value="1"/>
</dbReference>
<dbReference type="GO" id="GO:0006355">
    <property type="term" value="P:regulation of DNA-templated transcription"/>
    <property type="evidence" value="ECO:0000318"/>
    <property type="project" value="GO_Central"/>
</dbReference>
<dbReference type="FunCoup" id="A9WFG2">
    <property type="interactions" value="148"/>
</dbReference>
<dbReference type="EnsemblBacteria" id="ABY33900">
    <property type="protein sequence ID" value="ABY33900"/>
    <property type="gene ID" value="Caur_0660"/>
</dbReference>
<evidence type="ECO:0000256" key="4">
    <source>
        <dbReference type="ARBA" id="ARBA00023163"/>
    </source>
</evidence>